<evidence type="ECO:0000313" key="2">
    <source>
        <dbReference type="Proteomes" id="UP000324222"/>
    </source>
</evidence>
<accession>A0A5B7J5B5</accession>
<keyword evidence="2" id="KW-1185">Reference proteome</keyword>
<reference evidence="1 2" key="1">
    <citation type="submission" date="2019-05" db="EMBL/GenBank/DDBJ databases">
        <title>Another draft genome of Portunus trituberculatus and its Hox gene families provides insights of decapod evolution.</title>
        <authorList>
            <person name="Jeong J.-H."/>
            <person name="Song I."/>
            <person name="Kim S."/>
            <person name="Choi T."/>
            <person name="Kim D."/>
            <person name="Ryu S."/>
            <person name="Kim W."/>
        </authorList>
    </citation>
    <scope>NUCLEOTIDE SEQUENCE [LARGE SCALE GENOMIC DNA]</scope>
    <source>
        <tissue evidence="1">Muscle</tissue>
    </source>
</reference>
<organism evidence="1 2">
    <name type="scientific">Portunus trituberculatus</name>
    <name type="common">Swimming crab</name>
    <name type="synonym">Neptunus trituberculatus</name>
    <dbReference type="NCBI Taxonomy" id="210409"/>
    <lineage>
        <taxon>Eukaryota</taxon>
        <taxon>Metazoa</taxon>
        <taxon>Ecdysozoa</taxon>
        <taxon>Arthropoda</taxon>
        <taxon>Crustacea</taxon>
        <taxon>Multicrustacea</taxon>
        <taxon>Malacostraca</taxon>
        <taxon>Eumalacostraca</taxon>
        <taxon>Eucarida</taxon>
        <taxon>Decapoda</taxon>
        <taxon>Pleocyemata</taxon>
        <taxon>Brachyura</taxon>
        <taxon>Eubrachyura</taxon>
        <taxon>Portunoidea</taxon>
        <taxon>Portunidae</taxon>
        <taxon>Portuninae</taxon>
        <taxon>Portunus</taxon>
    </lineage>
</organism>
<dbReference type="EMBL" id="VSRR010080016">
    <property type="protein sequence ID" value="MPC89136.1"/>
    <property type="molecule type" value="Genomic_DNA"/>
</dbReference>
<dbReference type="AlphaFoldDB" id="A0A5B7J5B5"/>
<gene>
    <name evidence="1" type="ORF">E2C01_084069</name>
</gene>
<dbReference type="Proteomes" id="UP000324222">
    <property type="component" value="Unassembled WGS sequence"/>
</dbReference>
<comment type="caution">
    <text evidence="1">The sequence shown here is derived from an EMBL/GenBank/DDBJ whole genome shotgun (WGS) entry which is preliminary data.</text>
</comment>
<proteinExistence type="predicted"/>
<protein>
    <submittedName>
        <fullName evidence="1">Uncharacterized protein</fullName>
    </submittedName>
</protein>
<evidence type="ECO:0000313" key="1">
    <source>
        <dbReference type="EMBL" id="MPC89136.1"/>
    </source>
</evidence>
<sequence length="98" mass="10773">MWSAAARKQAGPASLVPPQYISCLFASLVPPQYISCLFAVWTLVVYREAADLQDLCFVAAALHAKAYTAPLAAQILHLPLYIPTTRLQTQQEGPQKMQ</sequence>
<name>A0A5B7J5B5_PORTR</name>